<organism evidence="1 2">
    <name type="scientific">Pseudomonas nitroreducens</name>
    <dbReference type="NCBI Taxonomy" id="46680"/>
    <lineage>
        <taxon>Bacteria</taxon>
        <taxon>Pseudomonadati</taxon>
        <taxon>Pseudomonadota</taxon>
        <taxon>Gammaproteobacteria</taxon>
        <taxon>Pseudomonadales</taxon>
        <taxon>Pseudomonadaceae</taxon>
        <taxon>Pseudomonas</taxon>
    </lineage>
</organism>
<dbReference type="STRING" id="46680.GCA_000807755_02756"/>
<dbReference type="Gene3D" id="1.10.10.1130">
    <property type="entry name" value="Uncharacterised protein PF10982, DUF2789"/>
    <property type="match status" value="1"/>
</dbReference>
<dbReference type="Proteomes" id="UP000198145">
    <property type="component" value="Unassembled WGS sequence"/>
</dbReference>
<sequence>MDTTPHTLANLFKQLGLPDSRSDIDAFLGNHRLFEGQKLPDAPFWSPAQAQFLREAWQQDSDWAEDVDELAVRLSS</sequence>
<protein>
    <submittedName>
        <fullName evidence="1">DUF2789 domain-containing protein</fullName>
    </submittedName>
</protein>
<dbReference type="InterPro" id="IPR038086">
    <property type="entry name" value="DUF2789_sf"/>
</dbReference>
<dbReference type="AlphaFoldDB" id="A0A2D0ADJ5"/>
<dbReference type="InterPro" id="IPR021250">
    <property type="entry name" value="DUF2789"/>
</dbReference>
<dbReference type="EMBL" id="NJBA01000004">
    <property type="protein sequence ID" value="OWP50191.1"/>
    <property type="molecule type" value="Genomic_DNA"/>
</dbReference>
<evidence type="ECO:0000313" key="2">
    <source>
        <dbReference type="Proteomes" id="UP000198145"/>
    </source>
</evidence>
<dbReference type="eggNOG" id="COG2040">
    <property type="taxonomic scope" value="Bacteria"/>
</dbReference>
<comment type="caution">
    <text evidence="1">The sequence shown here is derived from an EMBL/GenBank/DDBJ whole genome shotgun (WGS) entry which is preliminary data.</text>
</comment>
<reference evidence="1 2" key="1">
    <citation type="submission" date="2017-06" db="EMBL/GenBank/DDBJ databases">
        <title>Draft genome of Pseudomonas nitroreducens DF05.</title>
        <authorList>
            <person name="Iyer R."/>
        </authorList>
    </citation>
    <scope>NUCLEOTIDE SEQUENCE [LARGE SCALE GENOMIC DNA]</scope>
    <source>
        <strain evidence="1 2">DF05</strain>
    </source>
</reference>
<dbReference type="Pfam" id="PF10982">
    <property type="entry name" value="DUF2789"/>
    <property type="match status" value="1"/>
</dbReference>
<name>A0A2D0ADJ5_PSENT</name>
<gene>
    <name evidence="1" type="ORF">CEG18_11570</name>
</gene>
<dbReference type="RefSeq" id="WP_017519384.1">
    <property type="nucleotide sequence ID" value="NZ_CP189774.1"/>
</dbReference>
<proteinExistence type="predicted"/>
<accession>A0A2D0ADJ5</accession>
<evidence type="ECO:0000313" key="1">
    <source>
        <dbReference type="EMBL" id="OWP50191.1"/>
    </source>
</evidence>